<organism evidence="4 5">
    <name type="scientific">Flexivirga aerilata</name>
    <dbReference type="NCBI Taxonomy" id="1656889"/>
    <lineage>
        <taxon>Bacteria</taxon>
        <taxon>Bacillati</taxon>
        <taxon>Actinomycetota</taxon>
        <taxon>Actinomycetes</taxon>
        <taxon>Micrococcales</taxon>
        <taxon>Dermacoccaceae</taxon>
        <taxon>Flexivirga</taxon>
    </lineage>
</organism>
<dbReference type="EMBL" id="JABENB010000003">
    <property type="protein sequence ID" value="NNG40899.1"/>
    <property type="molecule type" value="Genomic_DNA"/>
</dbReference>
<keyword evidence="3" id="KW-0812">Transmembrane</keyword>
<sequence>MTGPQDTSTARGEGSRPADPAWTMSLINNLMRAPLDPGYAAAARKREAAGGPAATGLKSPLLIVAMLVIGLGLAVAAHALRVPAGVADKERTNLIGSIESRQKQIDTDTRKINDTQSEINRLQAQALSRQNDASLADRLRKLETQTGGGAVTGPGLTLTVDDAPGAGTDAQGNPRTDSSTGRLTSTDLQIVVNGLWQAGAEAISINGQRLTSQSAIRFAGQAILVNFRALTPPYTISVIGGPGVADAFRSDSGGAYLRGLVDDYQIKEKLTTSSSVSLPAAATPALAYAHPPAGTTSSAASSAAPTSPASPSPSRSTQGAPRP</sequence>
<accession>A0A849AKK4</accession>
<comment type="similarity">
    <text evidence="1">Belongs to the UPF0749 family.</text>
</comment>
<keyword evidence="5" id="KW-1185">Reference proteome</keyword>
<gene>
    <name evidence="4" type="ORF">HJ588_16700</name>
</gene>
<feature type="compositionally biased region" description="Polar residues" evidence="2">
    <location>
        <begin position="170"/>
        <end position="182"/>
    </location>
</feature>
<protein>
    <submittedName>
        <fullName evidence="4">DUF881 domain-containing protein</fullName>
    </submittedName>
</protein>
<feature type="region of interest" description="Disordered" evidence="2">
    <location>
        <begin position="145"/>
        <end position="182"/>
    </location>
</feature>
<keyword evidence="3" id="KW-0472">Membrane</keyword>
<keyword evidence="3" id="KW-1133">Transmembrane helix</keyword>
<comment type="caution">
    <text evidence="4">The sequence shown here is derived from an EMBL/GenBank/DDBJ whole genome shotgun (WGS) entry which is preliminary data.</text>
</comment>
<dbReference type="InterPro" id="IPR010273">
    <property type="entry name" value="DUF881"/>
</dbReference>
<dbReference type="RefSeq" id="WP_171157712.1">
    <property type="nucleotide sequence ID" value="NZ_JABENB010000003.1"/>
</dbReference>
<evidence type="ECO:0000256" key="1">
    <source>
        <dbReference type="ARBA" id="ARBA00009108"/>
    </source>
</evidence>
<dbReference type="PANTHER" id="PTHR37313">
    <property type="entry name" value="UPF0749 PROTEIN RV1825"/>
    <property type="match status" value="1"/>
</dbReference>
<name>A0A849AKK4_9MICO</name>
<feature type="compositionally biased region" description="Low complexity" evidence="2">
    <location>
        <begin position="289"/>
        <end position="317"/>
    </location>
</feature>
<reference evidence="4 5" key="1">
    <citation type="submission" date="2020-05" db="EMBL/GenBank/DDBJ databases">
        <title>Flexivirga sp. ID2601S isolated from air conditioner.</title>
        <authorList>
            <person name="Kim D.H."/>
        </authorList>
    </citation>
    <scope>NUCLEOTIDE SEQUENCE [LARGE SCALE GENOMIC DNA]</scope>
    <source>
        <strain evidence="4 5">ID2601S</strain>
    </source>
</reference>
<dbReference type="AlphaFoldDB" id="A0A849AKK4"/>
<dbReference type="Pfam" id="PF05949">
    <property type="entry name" value="DUF881"/>
    <property type="match status" value="1"/>
</dbReference>
<dbReference type="Proteomes" id="UP000557772">
    <property type="component" value="Unassembled WGS sequence"/>
</dbReference>
<evidence type="ECO:0000313" key="4">
    <source>
        <dbReference type="EMBL" id="NNG40899.1"/>
    </source>
</evidence>
<feature type="transmembrane region" description="Helical" evidence="3">
    <location>
        <begin position="61"/>
        <end position="80"/>
    </location>
</feature>
<feature type="region of interest" description="Disordered" evidence="2">
    <location>
        <begin position="1"/>
        <end position="21"/>
    </location>
</feature>
<proteinExistence type="inferred from homology"/>
<evidence type="ECO:0000256" key="3">
    <source>
        <dbReference type="SAM" id="Phobius"/>
    </source>
</evidence>
<dbReference type="PANTHER" id="PTHR37313:SF1">
    <property type="entry name" value="UPF0749 PROTEIN RV1823"/>
    <property type="match status" value="1"/>
</dbReference>
<dbReference type="GO" id="GO:0005886">
    <property type="term" value="C:plasma membrane"/>
    <property type="evidence" value="ECO:0007669"/>
    <property type="project" value="TreeGrafter"/>
</dbReference>
<evidence type="ECO:0000256" key="2">
    <source>
        <dbReference type="SAM" id="MobiDB-lite"/>
    </source>
</evidence>
<evidence type="ECO:0000313" key="5">
    <source>
        <dbReference type="Proteomes" id="UP000557772"/>
    </source>
</evidence>
<feature type="region of interest" description="Disordered" evidence="2">
    <location>
        <begin position="289"/>
        <end position="323"/>
    </location>
</feature>
<feature type="compositionally biased region" description="Polar residues" evidence="2">
    <location>
        <begin position="1"/>
        <end position="10"/>
    </location>
</feature>
<dbReference type="Gene3D" id="3.30.70.1880">
    <property type="entry name" value="Protein of unknown function DUF881"/>
    <property type="match status" value="1"/>
</dbReference>